<dbReference type="AlphaFoldDB" id="A0A8H5S158"/>
<comment type="caution">
    <text evidence="2">The sequence shown here is derived from an EMBL/GenBank/DDBJ whole genome shotgun (WGS) entry which is preliminary data.</text>
</comment>
<feature type="compositionally biased region" description="Low complexity" evidence="1">
    <location>
        <begin position="81"/>
        <end position="91"/>
    </location>
</feature>
<protein>
    <submittedName>
        <fullName evidence="2">Cytochrome c oxidase biogenesis</fullName>
    </submittedName>
</protein>
<dbReference type="Proteomes" id="UP000530670">
    <property type="component" value="Unassembled WGS sequence"/>
</dbReference>
<evidence type="ECO:0000313" key="3">
    <source>
        <dbReference type="Proteomes" id="UP000530670"/>
    </source>
</evidence>
<name>A0A8H5S158_9HYPO</name>
<dbReference type="RefSeq" id="XP_037209410.1">
    <property type="nucleotide sequence ID" value="XM_037349782.1"/>
</dbReference>
<evidence type="ECO:0000256" key="1">
    <source>
        <dbReference type="SAM" id="MobiDB-lite"/>
    </source>
</evidence>
<proteinExistence type="predicted"/>
<evidence type="ECO:0000313" key="2">
    <source>
        <dbReference type="EMBL" id="KAF5642764.1"/>
    </source>
</evidence>
<feature type="compositionally biased region" description="Low complexity" evidence="1">
    <location>
        <begin position="50"/>
        <end position="62"/>
    </location>
</feature>
<feature type="region of interest" description="Disordered" evidence="1">
    <location>
        <begin position="45"/>
        <end position="102"/>
    </location>
</feature>
<dbReference type="OrthoDB" id="6224010at2759"/>
<gene>
    <name evidence="2" type="ORF">FTJAE_3480</name>
</gene>
<accession>A0A8H5S158</accession>
<reference evidence="2 3" key="1">
    <citation type="submission" date="2020-05" db="EMBL/GenBank/DDBJ databases">
        <title>Identification and distribution of gene clusters putatively required for synthesis of sphingolipid metabolism inhibitors in phylogenetically diverse species of the filamentous fungus Fusarium.</title>
        <authorList>
            <person name="Kim H.-S."/>
            <person name="Busman M."/>
            <person name="Brown D.W."/>
            <person name="Divon H."/>
            <person name="Uhlig S."/>
            <person name="Proctor R.H."/>
        </authorList>
    </citation>
    <scope>NUCLEOTIDE SEQUENCE [LARGE SCALE GENOMIC DNA]</scope>
    <source>
        <strain evidence="2 3">NRRL 66243</strain>
    </source>
</reference>
<feature type="compositionally biased region" description="Pro residues" evidence="1">
    <location>
        <begin position="92"/>
        <end position="102"/>
    </location>
</feature>
<feature type="compositionally biased region" description="Polar residues" evidence="1">
    <location>
        <begin position="63"/>
        <end position="73"/>
    </location>
</feature>
<organism evidence="2 3">
    <name type="scientific">Fusarium tjaetaba</name>
    <dbReference type="NCBI Taxonomy" id="1567544"/>
    <lineage>
        <taxon>Eukaryota</taxon>
        <taxon>Fungi</taxon>
        <taxon>Dikarya</taxon>
        <taxon>Ascomycota</taxon>
        <taxon>Pezizomycotina</taxon>
        <taxon>Sordariomycetes</taxon>
        <taxon>Hypocreomycetidae</taxon>
        <taxon>Hypocreales</taxon>
        <taxon>Nectriaceae</taxon>
        <taxon>Fusarium</taxon>
        <taxon>Fusarium fujikuroi species complex</taxon>
    </lineage>
</organism>
<sequence length="102" mass="10861">MAVQNPPVPEEKLGVPSRNPLPLSASQEAQVRDIFYQKVRKECADEIKGTSPSTTSISTSTTNFTPKIQLQHQATDKPQHSPHAPSAAHSPSPSPAAPNTAP</sequence>
<keyword evidence="3" id="KW-1185">Reference proteome</keyword>
<feature type="region of interest" description="Disordered" evidence="1">
    <location>
        <begin position="1"/>
        <end position="28"/>
    </location>
</feature>
<dbReference type="EMBL" id="JAAQRI010000067">
    <property type="protein sequence ID" value="KAF5642764.1"/>
    <property type="molecule type" value="Genomic_DNA"/>
</dbReference>
<dbReference type="GeneID" id="59302052"/>